<proteinExistence type="predicted"/>
<keyword evidence="3" id="KW-1185">Reference proteome</keyword>
<accession>A0AAN4Z6M2</accession>
<dbReference type="EMBL" id="BTRK01000002">
    <property type="protein sequence ID" value="GMR35101.1"/>
    <property type="molecule type" value="Genomic_DNA"/>
</dbReference>
<dbReference type="InterPro" id="IPR036034">
    <property type="entry name" value="PDZ_sf"/>
</dbReference>
<dbReference type="PROSITE" id="PS50106">
    <property type="entry name" value="PDZ"/>
    <property type="match status" value="1"/>
</dbReference>
<dbReference type="Gene3D" id="2.30.42.10">
    <property type="match status" value="1"/>
</dbReference>
<organism evidence="2 3">
    <name type="scientific">Pristionchus mayeri</name>
    <dbReference type="NCBI Taxonomy" id="1317129"/>
    <lineage>
        <taxon>Eukaryota</taxon>
        <taxon>Metazoa</taxon>
        <taxon>Ecdysozoa</taxon>
        <taxon>Nematoda</taxon>
        <taxon>Chromadorea</taxon>
        <taxon>Rhabditida</taxon>
        <taxon>Rhabditina</taxon>
        <taxon>Diplogasteromorpha</taxon>
        <taxon>Diplogasteroidea</taxon>
        <taxon>Neodiplogasteridae</taxon>
        <taxon>Pristionchus</taxon>
    </lineage>
</organism>
<feature type="domain" description="PDZ" evidence="1">
    <location>
        <begin position="20"/>
        <end position="99"/>
    </location>
</feature>
<dbReference type="InterPro" id="IPR051109">
    <property type="entry name" value="MAM_complex_regulator"/>
</dbReference>
<name>A0AAN4Z6M2_9BILA</name>
<dbReference type="PANTHER" id="PTHR14063">
    <property type="entry name" value="PROTEIN LIN-7 HOMOLOG"/>
    <property type="match status" value="1"/>
</dbReference>
<protein>
    <recommendedName>
        <fullName evidence="1">PDZ domain-containing protein</fullName>
    </recommendedName>
</protein>
<reference evidence="3" key="1">
    <citation type="submission" date="2022-10" db="EMBL/GenBank/DDBJ databases">
        <title>Genome assembly of Pristionchus species.</title>
        <authorList>
            <person name="Yoshida K."/>
            <person name="Sommer R.J."/>
        </authorList>
    </citation>
    <scope>NUCLEOTIDE SEQUENCE [LARGE SCALE GENOMIC DNA]</scope>
    <source>
        <strain evidence="3">RS5460</strain>
    </source>
</reference>
<dbReference type="SMART" id="SM00228">
    <property type="entry name" value="PDZ"/>
    <property type="match status" value="1"/>
</dbReference>
<evidence type="ECO:0000313" key="2">
    <source>
        <dbReference type="EMBL" id="GMR35101.1"/>
    </source>
</evidence>
<evidence type="ECO:0000313" key="3">
    <source>
        <dbReference type="Proteomes" id="UP001328107"/>
    </source>
</evidence>
<sequence>MFRLGSVVFYLIEKRGPARLVRLVKIVGGDYGFQLESGVFWKISEITPGGVADPAGLQVGDRVVRVNGVDVFPIPSARILRQLMNARDEDVKLVVQSKE</sequence>
<gene>
    <name evidence="2" type="ORF">PMAYCL1PPCAC_05296</name>
</gene>
<dbReference type="AlphaFoldDB" id="A0AAN4Z6M2"/>
<comment type="caution">
    <text evidence="2">The sequence shown here is derived from an EMBL/GenBank/DDBJ whole genome shotgun (WGS) entry which is preliminary data.</text>
</comment>
<dbReference type="SUPFAM" id="SSF50156">
    <property type="entry name" value="PDZ domain-like"/>
    <property type="match status" value="1"/>
</dbReference>
<dbReference type="InterPro" id="IPR001478">
    <property type="entry name" value="PDZ"/>
</dbReference>
<dbReference type="Pfam" id="PF00595">
    <property type="entry name" value="PDZ"/>
    <property type="match status" value="1"/>
</dbReference>
<evidence type="ECO:0000259" key="1">
    <source>
        <dbReference type="PROSITE" id="PS50106"/>
    </source>
</evidence>
<dbReference type="Proteomes" id="UP001328107">
    <property type="component" value="Unassembled WGS sequence"/>
</dbReference>